<name>A0ABQ5CNK4_9ASTR</name>
<evidence type="ECO:0000313" key="2">
    <source>
        <dbReference type="EMBL" id="GJT26489.1"/>
    </source>
</evidence>
<reference evidence="2" key="1">
    <citation type="journal article" date="2022" name="Int. J. Mol. Sci.">
        <title>Draft Genome of Tanacetum Coccineum: Genomic Comparison of Closely Related Tanacetum-Family Plants.</title>
        <authorList>
            <person name="Yamashiro T."/>
            <person name="Shiraishi A."/>
            <person name="Nakayama K."/>
            <person name="Satake H."/>
        </authorList>
    </citation>
    <scope>NUCLEOTIDE SEQUENCE</scope>
</reference>
<proteinExistence type="predicted"/>
<gene>
    <name evidence="2" type="ORF">Tco_0906764</name>
</gene>
<comment type="caution">
    <text evidence="2">The sequence shown here is derived from an EMBL/GenBank/DDBJ whole genome shotgun (WGS) entry which is preliminary data.</text>
</comment>
<evidence type="ECO:0000313" key="3">
    <source>
        <dbReference type="Proteomes" id="UP001151760"/>
    </source>
</evidence>
<evidence type="ECO:0000256" key="1">
    <source>
        <dbReference type="SAM" id="Coils"/>
    </source>
</evidence>
<dbReference type="EMBL" id="BQNB010014297">
    <property type="protein sequence ID" value="GJT26489.1"/>
    <property type="molecule type" value="Genomic_DNA"/>
</dbReference>
<sequence>MRTEYNVREKRRLSTECDQQKGLMGKKHEEIASLQAQLLLKEAEAAEAIHLRSQASALEVGEKSLREEMDVLKERNSALEKERDSLDAKEHNSALEKERDYLDAKVTESQATTTNKEREVADLNSIITFIKSHNDELVDQVCACAGDFLFRLRKQVAGYEHLQEAIEAFQDAQIKIMEDKLAKLETKVVEAVLHLEETFCPRLLTTIAGRRWLLTHGMKLIVVKCLNSPEYLSALGAFIGHAIEKGMQARLAAGINHGKEGRSLADVAAYNPFANADYDTAMQQFCDVNFSLLSELKSCKDTSVEEVMNLMVPIHCFEDQVVLGSTSLSFSLSVLNSCVEKIRANIAAHSLPTPVATTTALSTTFATTSSINPISTDDYEVVDAENVQRNDTSFLNFEEETLNATL</sequence>
<feature type="coiled-coil region" evidence="1">
    <location>
        <begin position="62"/>
        <end position="89"/>
    </location>
</feature>
<keyword evidence="3" id="KW-1185">Reference proteome</keyword>
<accession>A0ABQ5CNK4</accession>
<protein>
    <submittedName>
        <fullName evidence="2">Uncharacterized protein</fullName>
    </submittedName>
</protein>
<reference evidence="2" key="2">
    <citation type="submission" date="2022-01" db="EMBL/GenBank/DDBJ databases">
        <authorList>
            <person name="Yamashiro T."/>
            <person name="Shiraishi A."/>
            <person name="Satake H."/>
            <person name="Nakayama K."/>
        </authorList>
    </citation>
    <scope>NUCLEOTIDE SEQUENCE</scope>
</reference>
<keyword evidence="1" id="KW-0175">Coiled coil</keyword>
<dbReference type="Proteomes" id="UP001151760">
    <property type="component" value="Unassembled WGS sequence"/>
</dbReference>
<organism evidence="2 3">
    <name type="scientific">Tanacetum coccineum</name>
    <dbReference type="NCBI Taxonomy" id="301880"/>
    <lineage>
        <taxon>Eukaryota</taxon>
        <taxon>Viridiplantae</taxon>
        <taxon>Streptophyta</taxon>
        <taxon>Embryophyta</taxon>
        <taxon>Tracheophyta</taxon>
        <taxon>Spermatophyta</taxon>
        <taxon>Magnoliopsida</taxon>
        <taxon>eudicotyledons</taxon>
        <taxon>Gunneridae</taxon>
        <taxon>Pentapetalae</taxon>
        <taxon>asterids</taxon>
        <taxon>campanulids</taxon>
        <taxon>Asterales</taxon>
        <taxon>Asteraceae</taxon>
        <taxon>Asteroideae</taxon>
        <taxon>Anthemideae</taxon>
        <taxon>Anthemidinae</taxon>
        <taxon>Tanacetum</taxon>
    </lineage>
</organism>